<evidence type="ECO:0000313" key="2">
    <source>
        <dbReference type="EMBL" id="GBN89158.1"/>
    </source>
</evidence>
<feature type="domain" description="DUF4371" evidence="1">
    <location>
        <begin position="52"/>
        <end position="196"/>
    </location>
</feature>
<dbReference type="InterPro" id="IPR025398">
    <property type="entry name" value="DUF4371"/>
</dbReference>
<evidence type="ECO:0000259" key="1">
    <source>
        <dbReference type="Pfam" id="PF14291"/>
    </source>
</evidence>
<protein>
    <recommendedName>
        <fullName evidence="1">DUF4371 domain-containing protein</fullName>
    </recommendedName>
</protein>
<dbReference type="OrthoDB" id="6461849at2759"/>
<proteinExistence type="predicted"/>
<dbReference type="PANTHER" id="PTHR45749">
    <property type="match status" value="1"/>
</dbReference>
<sequence>MIKHFIQKCPVNYALVRPAICIDPRVMAVSRKSTGKNEKGIEKCIQAETEKWWCVLKCIVDVILHCARNNLPLRGSSDAIGDNNCGVFLSTLDLISRYNPQLFQHIENVKSKKHVPNYFSPKIQNEVIEIFVNKVHSEILNKVKSAKYFSIIFDCTPDTAHVEQMSQIIRYVNIKDGECSVEESFVDFVIGHQKTGRNLLEEIMEKLS</sequence>
<dbReference type="PANTHER" id="PTHR45749:SF21">
    <property type="entry name" value="DUF4371 DOMAIN-CONTAINING PROTEIN"/>
    <property type="match status" value="1"/>
</dbReference>
<dbReference type="EMBL" id="BGPR01022652">
    <property type="protein sequence ID" value="GBN89158.1"/>
    <property type="molecule type" value="Genomic_DNA"/>
</dbReference>
<accession>A0A4Y2SLI9</accession>
<dbReference type="Proteomes" id="UP000499080">
    <property type="component" value="Unassembled WGS sequence"/>
</dbReference>
<name>A0A4Y2SLI9_ARAVE</name>
<organism evidence="2 3">
    <name type="scientific">Araneus ventricosus</name>
    <name type="common">Orbweaver spider</name>
    <name type="synonym">Epeira ventricosa</name>
    <dbReference type="NCBI Taxonomy" id="182803"/>
    <lineage>
        <taxon>Eukaryota</taxon>
        <taxon>Metazoa</taxon>
        <taxon>Ecdysozoa</taxon>
        <taxon>Arthropoda</taxon>
        <taxon>Chelicerata</taxon>
        <taxon>Arachnida</taxon>
        <taxon>Araneae</taxon>
        <taxon>Araneomorphae</taxon>
        <taxon>Entelegynae</taxon>
        <taxon>Araneoidea</taxon>
        <taxon>Araneidae</taxon>
        <taxon>Araneus</taxon>
    </lineage>
</organism>
<comment type="caution">
    <text evidence="2">The sequence shown here is derived from an EMBL/GenBank/DDBJ whole genome shotgun (WGS) entry which is preliminary data.</text>
</comment>
<dbReference type="Pfam" id="PF14291">
    <property type="entry name" value="DUF4371"/>
    <property type="match status" value="1"/>
</dbReference>
<dbReference type="AlphaFoldDB" id="A0A4Y2SLI9"/>
<reference evidence="2 3" key="1">
    <citation type="journal article" date="2019" name="Sci. Rep.">
        <title>Orb-weaving spider Araneus ventricosus genome elucidates the spidroin gene catalogue.</title>
        <authorList>
            <person name="Kono N."/>
            <person name="Nakamura H."/>
            <person name="Ohtoshi R."/>
            <person name="Moran D.A.P."/>
            <person name="Shinohara A."/>
            <person name="Yoshida Y."/>
            <person name="Fujiwara M."/>
            <person name="Mori M."/>
            <person name="Tomita M."/>
            <person name="Arakawa K."/>
        </authorList>
    </citation>
    <scope>NUCLEOTIDE SEQUENCE [LARGE SCALE GENOMIC DNA]</scope>
</reference>
<evidence type="ECO:0000313" key="3">
    <source>
        <dbReference type="Proteomes" id="UP000499080"/>
    </source>
</evidence>
<gene>
    <name evidence="2" type="ORF">AVEN_214764_1</name>
</gene>
<keyword evidence="3" id="KW-1185">Reference proteome</keyword>